<feature type="compositionally biased region" description="Acidic residues" evidence="7">
    <location>
        <begin position="168"/>
        <end position="201"/>
    </location>
</feature>
<comment type="similarity">
    <text evidence="1 6">Belongs to the NPR3 family.</text>
</comment>
<evidence type="ECO:0000259" key="9">
    <source>
        <dbReference type="Pfam" id="PF24064"/>
    </source>
</evidence>
<feature type="region of interest" description="Disordered" evidence="7">
    <location>
        <begin position="647"/>
        <end position="676"/>
    </location>
</feature>
<evidence type="ECO:0000256" key="2">
    <source>
        <dbReference type="ARBA" id="ARBA00017880"/>
    </source>
</evidence>
<feature type="compositionally biased region" description="Polar residues" evidence="7">
    <location>
        <begin position="537"/>
        <end position="548"/>
    </location>
</feature>
<evidence type="ECO:0000313" key="11">
    <source>
        <dbReference type="Proteomes" id="UP000038010"/>
    </source>
</evidence>
<evidence type="ECO:0000256" key="8">
    <source>
        <dbReference type="SAM" id="SignalP"/>
    </source>
</evidence>
<dbReference type="InterPro" id="IPR056603">
    <property type="entry name" value="HTH_NPRL3"/>
</dbReference>
<dbReference type="VEuPathDB" id="FungiDB:AB675_8674"/>
<feature type="chain" id="PRO_5005856831" description="Nitrogen permease regulator 3" evidence="8">
    <location>
        <begin position="24"/>
        <end position="770"/>
    </location>
</feature>
<feature type="domain" description="GATOR1 complex protein NPRL3 C-terminal HTH" evidence="9">
    <location>
        <begin position="686"/>
        <end position="727"/>
    </location>
</feature>
<accession>A0A0N0NQT2</accession>
<dbReference type="Pfam" id="PF24064">
    <property type="entry name" value="HTH_NPRL3"/>
    <property type="match status" value="1"/>
</dbReference>
<dbReference type="GeneID" id="28741020"/>
<dbReference type="PANTHER" id="PTHR13153:SF5">
    <property type="entry name" value="GATOR COMPLEX PROTEIN NPRL3"/>
    <property type="match status" value="1"/>
</dbReference>
<feature type="region of interest" description="Disordered" evidence="7">
    <location>
        <begin position="739"/>
        <end position="758"/>
    </location>
</feature>
<dbReference type="GO" id="GO:0038202">
    <property type="term" value="P:TORC1 signaling"/>
    <property type="evidence" value="ECO:0007669"/>
    <property type="project" value="TreeGrafter"/>
</dbReference>
<evidence type="ECO:0000256" key="4">
    <source>
        <dbReference type="ARBA" id="ARBA00025376"/>
    </source>
</evidence>
<feature type="compositionally biased region" description="Low complexity" evidence="7">
    <location>
        <begin position="562"/>
        <end position="578"/>
    </location>
</feature>
<comment type="function">
    <text evidence="4 6">Mediates inactivation of the TORC1 complex in response to amino acid starvation. Required for meiotic nuclear division.</text>
</comment>
<evidence type="ECO:0000256" key="6">
    <source>
        <dbReference type="RuleBase" id="RU368069"/>
    </source>
</evidence>
<feature type="region of interest" description="Disordered" evidence="7">
    <location>
        <begin position="156"/>
        <end position="205"/>
    </location>
</feature>
<keyword evidence="11" id="KW-1185">Reference proteome</keyword>
<evidence type="ECO:0000256" key="7">
    <source>
        <dbReference type="SAM" id="MobiDB-lite"/>
    </source>
</evidence>
<organism evidence="10 11">
    <name type="scientific">Cyphellophora attinorum</name>
    <dbReference type="NCBI Taxonomy" id="1664694"/>
    <lineage>
        <taxon>Eukaryota</taxon>
        <taxon>Fungi</taxon>
        <taxon>Dikarya</taxon>
        <taxon>Ascomycota</taxon>
        <taxon>Pezizomycotina</taxon>
        <taxon>Eurotiomycetes</taxon>
        <taxon>Chaetothyriomycetidae</taxon>
        <taxon>Chaetothyriales</taxon>
        <taxon>Cyphellophoraceae</taxon>
        <taxon>Cyphellophora</taxon>
    </lineage>
</organism>
<keyword evidence="3 6" id="KW-0469">Meiosis</keyword>
<dbReference type="GO" id="GO:0005774">
    <property type="term" value="C:vacuolar membrane"/>
    <property type="evidence" value="ECO:0007669"/>
    <property type="project" value="UniProtKB-SubCell"/>
</dbReference>
<dbReference type="EMBL" id="LFJN01000003">
    <property type="protein sequence ID" value="KPI44278.1"/>
    <property type="molecule type" value="Genomic_DNA"/>
</dbReference>
<keyword evidence="6 8" id="KW-0732">Signal</keyword>
<evidence type="ECO:0000256" key="3">
    <source>
        <dbReference type="ARBA" id="ARBA00023254"/>
    </source>
</evidence>
<sequence length="770" mass="85070">MAAGPNPCLLGIILVAQTRAGTGAQILFHYPPDPLAQDEQHLQDADQVVADDSSSSDSGSESSSDDNIYEITTSKATDISHGEDNDETYDELSRVRSDEHWKPSWEPLLGIGEEGLVSLLAPGRAWHKRKFELGINDLVLVGRPVYVRESGRWKRRRRRHHNRLEEHTEIDEEDAGGTDQDPTSEAEDQPPPDEQEAEVDASSDKSALTIPRAHAAIKEMYDNVIKKLAKVLKWEQANNDYVWTQTDLVHSIKASHYAQRSSTNVLYNDLLKQSSLATAIATIYRTISTSRVAAVTFSPDVSLSLQIPPVTSTSYLPSLTDPPIPPGIWLTTANDPISGQSDLELDAAKPDNALQLAKSFTLLLRDNPHKILKDVQGTSGPLALPLANLITSLTPTKSFYKISQRTGLPLGDIQLLSRHLISWRRAMAIPPLHHQDTYIVSPNADLSQLATAIKSFESTFPMLPSLPRFLALLSGTPAPFGNLIPSSDHKEEYYRVLAWLLRGGWVTQLRTFAYVRVSAAVKKAVREQDKKEKHDAAQNNLERLNLQPQAKRHQRQHSQPKPSTSVPSTSVASSYSSSNYLRNRPHLSRPGSSSTNTTTTTATRVTQAGPQHNPAHASLVVSPLRASALETKWLNHIQASLVPHAAPVVDKSPSDPDAPTNSEPASADKDADRQHPFDPWQHLTLEQRQELHDAWPGLTKYFNGQEALERIAIREGWKRKKTVELLDWVSDAGAAATGVHDRGATSSQDAHMRQNADPARDAVVVTVRHW</sequence>
<dbReference type="AlphaFoldDB" id="A0A0N0NQT2"/>
<reference evidence="10 11" key="1">
    <citation type="submission" date="2015-06" db="EMBL/GenBank/DDBJ databases">
        <title>Draft genome of the ant-associated black yeast Phialophora attae CBS 131958.</title>
        <authorList>
            <person name="Moreno L.F."/>
            <person name="Stielow B.J."/>
            <person name="de Hoog S."/>
            <person name="Vicente V.A."/>
            <person name="Weiss V.A."/>
            <person name="de Vries M."/>
            <person name="Cruz L.M."/>
            <person name="Souza E.M."/>
        </authorList>
    </citation>
    <scope>NUCLEOTIDE SEQUENCE [LARGE SCALE GENOMIC DNA]</scope>
    <source>
        <strain evidence="10 11">CBS 131958</strain>
    </source>
</reference>
<feature type="signal peptide" evidence="8">
    <location>
        <begin position="1"/>
        <end position="23"/>
    </location>
</feature>
<evidence type="ECO:0000256" key="1">
    <source>
        <dbReference type="ARBA" id="ARBA00010546"/>
    </source>
</evidence>
<dbReference type="OrthoDB" id="18648at2759"/>
<name>A0A0N0NQT2_9EURO</name>
<feature type="region of interest" description="Disordered" evidence="7">
    <location>
        <begin position="31"/>
        <end position="86"/>
    </location>
</feature>
<protein>
    <recommendedName>
        <fullName evidence="2 6">Nitrogen permease regulator 3</fullName>
    </recommendedName>
    <alternativeName>
        <fullName evidence="5 6">Required for meiotic nuclear division protein 11</fullName>
    </alternativeName>
</protein>
<feature type="compositionally biased region" description="Basic and acidic residues" evidence="7">
    <location>
        <begin position="666"/>
        <end position="676"/>
    </location>
</feature>
<evidence type="ECO:0000313" key="10">
    <source>
        <dbReference type="EMBL" id="KPI44278.1"/>
    </source>
</evidence>
<dbReference type="STRING" id="1664694.A0A0N0NQT2"/>
<evidence type="ECO:0000256" key="5">
    <source>
        <dbReference type="ARBA" id="ARBA00030028"/>
    </source>
</evidence>
<feature type="compositionally biased region" description="Low complexity" evidence="7">
    <location>
        <begin position="51"/>
        <end position="62"/>
    </location>
</feature>
<dbReference type="GO" id="GO:1904262">
    <property type="term" value="P:negative regulation of TORC1 signaling"/>
    <property type="evidence" value="ECO:0007669"/>
    <property type="project" value="TreeGrafter"/>
</dbReference>
<comment type="subcellular location">
    <subcellularLocation>
        <location evidence="6">Vacuole membrane</location>
        <topology evidence="6">Peripheral membrane protein</topology>
    </subcellularLocation>
</comment>
<proteinExistence type="inferred from homology"/>
<dbReference type="Pfam" id="PF03666">
    <property type="entry name" value="NPR3"/>
    <property type="match status" value="2"/>
</dbReference>
<dbReference type="GO" id="GO:1990130">
    <property type="term" value="C:GATOR1 complex"/>
    <property type="evidence" value="ECO:0007669"/>
    <property type="project" value="TreeGrafter"/>
</dbReference>
<dbReference type="GO" id="GO:0051321">
    <property type="term" value="P:meiotic cell cycle"/>
    <property type="evidence" value="ECO:0007669"/>
    <property type="project" value="UniProtKB-UniRule"/>
</dbReference>
<dbReference type="GO" id="GO:0010508">
    <property type="term" value="P:positive regulation of autophagy"/>
    <property type="evidence" value="ECO:0007669"/>
    <property type="project" value="TreeGrafter"/>
</dbReference>
<comment type="caution">
    <text evidence="10">The sequence shown here is derived from an EMBL/GenBank/DDBJ whole genome shotgun (WGS) entry which is preliminary data.</text>
</comment>
<dbReference type="PANTHER" id="PTHR13153">
    <property type="entry name" value="CGTHBA PROTEIN -14 GENE PROTEIN"/>
    <property type="match status" value="1"/>
</dbReference>
<dbReference type="InterPro" id="IPR005365">
    <property type="entry name" value="Npr3"/>
</dbReference>
<dbReference type="RefSeq" id="XP_018004241.1">
    <property type="nucleotide sequence ID" value="XM_018149140.1"/>
</dbReference>
<dbReference type="Proteomes" id="UP000038010">
    <property type="component" value="Unassembled WGS sequence"/>
</dbReference>
<feature type="region of interest" description="Disordered" evidence="7">
    <location>
        <begin position="525"/>
        <end position="600"/>
    </location>
</feature>
<feature type="compositionally biased region" description="Basic and acidic residues" evidence="7">
    <location>
        <begin position="525"/>
        <end position="536"/>
    </location>
</feature>
<dbReference type="GO" id="GO:0034198">
    <property type="term" value="P:cellular response to amino acid starvation"/>
    <property type="evidence" value="ECO:0007669"/>
    <property type="project" value="TreeGrafter"/>
</dbReference>
<gene>
    <name evidence="10" type="ORF">AB675_8674</name>
</gene>